<name>A0A8J2K772_9HEXA</name>
<keyword evidence="3 5" id="KW-0378">Hydrolase</keyword>
<dbReference type="PANTHER" id="PTHR43142:SF1">
    <property type="entry name" value="CARBOXYLIC ESTER HYDROLASE"/>
    <property type="match status" value="1"/>
</dbReference>
<evidence type="ECO:0000256" key="5">
    <source>
        <dbReference type="RuleBase" id="RU361235"/>
    </source>
</evidence>
<dbReference type="Pfam" id="PF00135">
    <property type="entry name" value="COesterase"/>
    <property type="match status" value="1"/>
</dbReference>
<comment type="caution">
    <text evidence="7">The sequence shown here is derived from an EMBL/GenBank/DDBJ whole genome shotgun (WGS) entry which is preliminary data.</text>
</comment>
<organism evidence="7 8">
    <name type="scientific">Allacma fusca</name>
    <dbReference type="NCBI Taxonomy" id="39272"/>
    <lineage>
        <taxon>Eukaryota</taxon>
        <taxon>Metazoa</taxon>
        <taxon>Ecdysozoa</taxon>
        <taxon>Arthropoda</taxon>
        <taxon>Hexapoda</taxon>
        <taxon>Collembola</taxon>
        <taxon>Symphypleona</taxon>
        <taxon>Sminthuridae</taxon>
        <taxon>Allacma</taxon>
    </lineage>
</organism>
<dbReference type="Proteomes" id="UP000708208">
    <property type="component" value="Unassembled WGS sequence"/>
</dbReference>
<evidence type="ECO:0000313" key="8">
    <source>
        <dbReference type="Proteomes" id="UP000708208"/>
    </source>
</evidence>
<dbReference type="GO" id="GO:0052689">
    <property type="term" value="F:carboxylic ester hydrolase activity"/>
    <property type="evidence" value="ECO:0007669"/>
    <property type="project" value="UniProtKB-KW"/>
</dbReference>
<feature type="non-terminal residue" evidence="7">
    <location>
        <position position="1"/>
    </location>
</feature>
<evidence type="ECO:0000256" key="2">
    <source>
        <dbReference type="ARBA" id="ARBA00022487"/>
    </source>
</evidence>
<feature type="domain" description="Carboxylesterase type B" evidence="6">
    <location>
        <begin position="3"/>
        <end position="238"/>
    </location>
</feature>
<dbReference type="OrthoDB" id="6846267at2759"/>
<evidence type="ECO:0000256" key="4">
    <source>
        <dbReference type="ARBA" id="ARBA00023180"/>
    </source>
</evidence>
<dbReference type="PROSITE" id="PS00122">
    <property type="entry name" value="CARBOXYLESTERASE_B_1"/>
    <property type="match status" value="1"/>
</dbReference>
<evidence type="ECO:0000256" key="3">
    <source>
        <dbReference type="ARBA" id="ARBA00022801"/>
    </source>
</evidence>
<dbReference type="InterPro" id="IPR002018">
    <property type="entry name" value="CarbesteraseB"/>
</dbReference>
<keyword evidence="2" id="KW-0719">Serine esterase</keyword>
<dbReference type="AlphaFoldDB" id="A0A8J2K772"/>
<sequence>TFEIEITSGKLTGAQKVSRNGRAYAEFRGIPYAQQPLDDLRFEPPRPVKPWGTPGWDATRDGPFCLQYDLLTHVLLGDEACLFLNVATPNLGISDKTATDPKSLFPVMVYFYGGAFMSGYSIVYSPAYFMDEDVVMVVINYRVGLFGFLNTGDEVVRGNMGLKDQTMALRWVKENIAYFGGDPDRVTLMGQSAGGSSSHLHMLSPLSKGLFHRAISQSGNALNYFAFTKDPRSQALRLG</sequence>
<evidence type="ECO:0000313" key="7">
    <source>
        <dbReference type="EMBL" id="CAG7730933.1"/>
    </source>
</evidence>
<reference evidence="7" key="1">
    <citation type="submission" date="2021-06" db="EMBL/GenBank/DDBJ databases">
        <authorList>
            <person name="Hodson N. C."/>
            <person name="Mongue J. A."/>
            <person name="Jaron S. K."/>
        </authorList>
    </citation>
    <scope>NUCLEOTIDE SEQUENCE</scope>
</reference>
<dbReference type="EC" id="3.1.1.-" evidence="5"/>
<accession>A0A8J2K772</accession>
<keyword evidence="8" id="KW-1185">Reference proteome</keyword>
<proteinExistence type="inferred from homology"/>
<keyword evidence="4" id="KW-0325">Glycoprotein</keyword>
<evidence type="ECO:0000259" key="6">
    <source>
        <dbReference type="Pfam" id="PF00135"/>
    </source>
</evidence>
<evidence type="ECO:0000256" key="1">
    <source>
        <dbReference type="ARBA" id="ARBA00005964"/>
    </source>
</evidence>
<dbReference type="InterPro" id="IPR019826">
    <property type="entry name" value="Carboxylesterase_B_AS"/>
</dbReference>
<gene>
    <name evidence="7" type="ORF">AFUS01_LOCUS19546</name>
</gene>
<dbReference type="PANTHER" id="PTHR43142">
    <property type="entry name" value="CARBOXYLIC ESTER HYDROLASE"/>
    <property type="match status" value="1"/>
</dbReference>
<dbReference type="EMBL" id="CAJVCH010202934">
    <property type="protein sequence ID" value="CAG7730933.1"/>
    <property type="molecule type" value="Genomic_DNA"/>
</dbReference>
<feature type="non-terminal residue" evidence="7">
    <location>
        <position position="239"/>
    </location>
</feature>
<comment type="similarity">
    <text evidence="1 5">Belongs to the type-B carboxylesterase/lipase family.</text>
</comment>
<protein>
    <recommendedName>
        <fullName evidence="5">Carboxylic ester hydrolase</fullName>
        <ecNumber evidence="5">3.1.1.-</ecNumber>
    </recommendedName>
</protein>